<evidence type="ECO:0000256" key="5">
    <source>
        <dbReference type="ARBA" id="ARBA00022679"/>
    </source>
</evidence>
<organism evidence="14 15">
    <name type="scientific">Ridgeia piscesae</name>
    <name type="common">Tubeworm</name>
    <dbReference type="NCBI Taxonomy" id="27915"/>
    <lineage>
        <taxon>Eukaryota</taxon>
        <taxon>Metazoa</taxon>
        <taxon>Spiralia</taxon>
        <taxon>Lophotrochozoa</taxon>
        <taxon>Annelida</taxon>
        <taxon>Polychaeta</taxon>
        <taxon>Sedentaria</taxon>
        <taxon>Canalipalpata</taxon>
        <taxon>Sabellida</taxon>
        <taxon>Siboglinidae</taxon>
        <taxon>Ridgeia</taxon>
    </lineage>
</organism>
<evidence type="ECO:0000256" key="11">
    <source>
        <dbReference type="ARBA" id="ARBA00048679"/>
    </source>
</evidence>
<dbReference type="Gene3D" id="1.10.510.10">
    <property type="entry name" value="Transferase(Phosphotransferase) domain 1"/>
    <property type="match status" value="1"/>
</dbReference>
<evidence type="ECO:0000259" key="13">
    <source>
        <dbReference type="PROSITE" id="PS50011"/>
    </source>
</evidence>
<dbReference type="GO" id="GO:0005634">
    <property type="term" value="C:nucleus"/>
    <property type="evidence" value="ECO:0007669"/>
    <property type="project" value="UniProtKB-ARBA"/>
</dbReference>
<dbReference type="EMBL" id="JAODUO010000057">
    <property type="protein sequence ID" value="KAK2191197.1"/>
    <property type="molecule type" value="Genomic_DNA"/>
</dbReference>
<dbReference type="Pfam" id="PF00069">
    <property type="entry name" value="Pkinase"/>
    <property type="match status" value="1"/>
</dbReference>
<dbReference type="GO" id="GO:0051301">
    <property type="term" value="P:cell division"/>
    <property type="evidence" value="ECO:0007669"/>
    <property type="project" value="UniProtKB-KW"/>
</dbReference>
<evidence type="ECO:0000313" key="14">
    <source>
        <dbReference type="EMBL" id="KAK2191197.1"/>
    </source>
</evidence>
<evidence type="ECO:0000256" key="1">
    <source>
        <dbReference type="ARBA" id="ARBA00010886"/>
    </source>
</evidence>
<evidence type="ECO:0000256" key="4">
    <source>
        <dbReference type="ARBA" id="ARBA00022618"/>
    </source>
</evidence>
<dbReference type="InterPro" id="IPR051131">
    <property type="entry name" value="NEK_Ser/Thr_kinase_NIMA"/>
</dbReference>
<evidence type="ECO:0000313" key="15">
    <source>
        <dbReference type="Proteomes" id="UP001209878"/>
    </source>
</evidence>
<dbReference type="InterPro" id="IPR008271">
    <property type="entry name" value="Ser/Thr_kinase_AS"/>
</dbReference>
<dbReference type="FunFam" id="1.10.510.10:FF:000356">
    <property type="entry name" value="Serine/threonine-protein kinase Nek2"/>
    <property type="match status" value="1"/>
</dbReference>
<keyword evidence="5" id="KW-0808">Transferase</keyword>
<dbReference type="GO" id="GO:0000278">
    <property type="term" value="P:mitotic cell cycle"/>
    <property type="evidence" value="ECO:0007669"/>
    <property type="project" value="UniProtKB-ARBA"/>
</dbReference>
<evidence type="ECO:0000256" key="10">
    <source>
        <dbReference type="ARBA" id="ARBA00047899"/>
    </source>
</evidence>
<dbReference type="GO" id="GO:0004674">
    <property type="term" value="F:protein serine/threonine kinase activity"/>
    <property type="evidence" value="ECO:0007669"/>
    <property type="project" value="UniProtKB-KW"/>
</dbReference>
<dbReference type="PROSITE" id="PS50011">
    <property type="entry name" value="PROTEIN_KINASE_DOM"/>
    <property type="match status" value="1"/>
</dbReference>
<dbReference type="PROSITE" id="PS00108">
    <property type="entry name" value="PROTEIN_KINASE_ST"/>
    <property type="match status" value="1"/>
</dbReference>
<reference evidence="14" key="1">
    <citation type="journal article" date="2023" name="Mol. Biol. Evol.">
        <title>Third-Generation Sequencing Reveals the Adaptive Role of the Epigenome in Three Deep-Sea Polychaetes.</title>
        <authorList>
            <person name="Perez M."/>
            <person name="Aroh O."/>
            <person name="Sun Y."/>
            <person name="Lan Y."/>
            <person name="Juniper S.K."/>
            <person name="Young C.R."/>
            <person name="Angers B."/>
            <person name="Qian P.Y."/>
        </authorList>
    </citation>
    <scope>NUCLEOTIDE SEQUENCE</scope>
    <source>
        <strain evidence="14">R07B-5</strain>
    </source>
</reference>
<comment type="catalytic activity">
    <reaction evidence="10">
        <text>L-threonyl-[protein] + ATP = O-phospho-L-threonyl-[protein] + ADP + H(+)</text>
        <dbReference type="Rhea" id="RHEA:46608"/>
        <dbReference type="Rhea" id="RHEA-COMP:11060"/>
        <dbReference type="Rhea" id="RHEA-COMP:11605"/>
        <dbReference type="ChEBI" id="CHEBI:15378"/>
        <dbReference type="ChEBI" id="CHEBI:30013"/>
        <dbReference type="ChEBI" id="CHEBI:30616"/>
        <dbReference type="ChEBI" id="CHEBI:61977"/>
        <dbReference type="ChEBI" id="CHEBI:456216"/>
        <dbReference type="EC" id="2.7.11.1"/>
    </reaction>
</comment>
<feature type="region of interest" description="Disordered" evidence="12">
    <location>
        <begin position="277"/>
        <end position="299"/>
    </location>
</feature>
<evidence type="ECO:0000256" key="3">
    <source>
        <dbReference type="ARBA" id="ARBA00022527"/>
    </source>
</evidence>
<dbReference type="PANTHER" id="PTHR44899:SF10">
    <property type="entry name" value="NIMA-RELATED KINASE 2"/>
    <property type="match status" value="1"/>
</dbReference>
<keyword evidence="6" id="KW-0547">Nucleotide-binding</keyword>
<dbReference type="Proteomes" id="UP001209878">
    <property type="component" value="Unassembled WGS sequence"/>
</dbReference>
<dbReference type="InterPro" id="IPR011009">
    <property type="entry name" value="Kinase-like_dom_sf"/>
</dbReference>
<feature type="compositionally biased region" description="Basic and acidic residues" evidence="12">
    <location>
        <begin position="281"/>
        <end position="299"/>
    </location>
</feature>
<dbReference type="GO" id="GO:0007059">
    <property type="term" value="P:chromosome segregation"/>
    <property type="evidence" value="ECO:0007669"/>
    <property type="project" value="UniProtKB-ARBA"/>
</dbReference>
<protein>
    <recommendedName>
        <fullName evidence="2">non-specific serine/threonine protein kinase</fullName>
        <ecNumber evidence="2">2.7.11.1</ecNumber>
    </recommendedName>
</protein>
<evidence type="ECO:0000256" key="7">
    <source>
        <dbReference type="ARBA" id="ARBA00022777"/>
    </source>
</evidence>
<sequence length="471" mass="54254">MPSLADYDIVSSIGSGSYGTCKKIRRKKDGKILVWKELDYGMMSDIEKQMLVSEVNLLRELKHEHIVLYYDRIIDRGRTKLYIIMEYCEGGDLATTITSMKKEGRQIDEEYVWRIGIQILLALKVCHSRLKNGKAVLHRDLKPANVFLDANKNVKIGDFGLARVLNHDTSFAKTFVGTPYYMSPEQMNYMSYNEKSDVWSVGCLLYELCALRPPFMAANQKELASRITTGRFARIPLRYSDNLNLVISTLLKVDESQRPTIEEMLQHPLIVPRLPATKSTGEARRSSATVSRDEGYSSRMESLRKSEELLVDRQRELRLKEKELESRERAVSLKEKLAEDKMIRADKLMRESTEKLATLNAGMKPWSASCDLSDSSEDDDKPQSCLAKYKRPPESPKKKVSFSLDKENDGFYMRKLSGFSHNTEQEMELEKMKCLLELQDRLLLAKRKSDALRKIEYDSNYRARHLLSGIR</sequence>
<proteinExistence type="inferred from homology"/>
<dbReference type="AlphaFoldDB" id="A0AAD9PAM6"/>
<name>A0AAD9PAM6_RIDPI</name>
<keyword evidence="7" id="KW-0418">Kinase</keyword>
<dbReference type="EC" id="2.7.11.1" evidence="2"/>
<dbReference type="PANTHER" id="PTHR44899">
    <property type="entry name" value="CAMK FAMILY PROTEIN KINASE"/>
    <property type="match status" value="1"/>
</dbReference>
<comment type="caution">
    <text evidence="14">The sequence shown here is derived from an EMBL/GenBank/DDBJ whole genome shotgun (WGS) entry which is preliminary data.</text>
</comment>
<dbReference type="SMART" id="SM00220">
    <property type="entry name" value="S_TKc"/>
    <property type="match status" value="1"/>
</dbReference>
<feature type="domain" description="Protein kinase" evidence="13">
    <location>
        <begin position="7"/>
        <end position="270"/>
    </location>
</feature>
<accession>A0AAD9PAM6</accession>
<keyword evidence="15" id="KW-1185">Reference proteome</keyword>
<dbReference type="InterPro" id="IPR000719">
    <property type="entry name" value="Prot_kinase_dom"/>
</dbReference>
<keyword evidence="4" id="KW-0132">Cell division</keyword>
<keyword evidence="3" id="KW-0723">Serine/threonine-protein kinase</keyword>
<keyword evidence="8" id="KW-0067">ATP-binding</keyword>
<feature type="region of interest" description="Disordered" evidence="12">
    <location>
        <begin position="368"/>
        <end position="401"/>
    </location>
</feature>
<dbReference type="FunFam" id="3.30.200.20:FF:000151">
    <property type="entry name" value="G2-specific protein kinase nimA"/>
    <property type="match status" value="1"/>
</dbReference>
<comment type="similarity">
    <text evidence="1">Belongs to the protein kinase superfamily. NEK Ser/Thr protein kinase family. NIMA subfamily.</text>
</comment>
<evidence type="ECO:0000256" key="12">
    <source>
        <dbReference type="SAM" id="MobiDB-lite"/>
    </source>
</evidence>
<evidence type="ECO:0000256" key="9">
    <source>
        <dbReference type="ARBA" id="ARBA00023306"/>
    </source>
</evidence>
<dbReference type="CDD" id="cd08217">
    <property type="entry name" value="STKc_Nek2"/>
    <property type="match status" value="1"/>
</dbReference>
<dbReference type="Gene3D" id="3.30.200.20">
    <property type="entry name" value="Phosphorylase Kinase, domain 1"/>
    <property type="match status" value="2"/>
</dbReference>
<evidence type="ECO:0000256" key="6">
    <source>
        <dbReference type="ARBA" id="ARBA00022741"/>
    </source>
</evidence>
<evidence type="ECO:0000256" key="8">
    <source>
        <dbReference type="ARBA" id="ARBA00022840"/>
    </source>
</evidence>
<keyword evidence="9" id="KW-0131">Cell cycle</keyword>
<gene>
    <name evidence="14" type="ORF">NP493_57g05008</name>
</gene>
<comment type="catalytic activity">
    <reaction evidence="11">
        <text>L-seryl-[protein] + ATP = O-phospho-L-seryl-[protein] + ADP + H(+)</text>
        <dbReference type="Rhea" id="RHEA:17989"/>
        <dbReference type="Rhea" id="RHEA-COMP:9863"/>
        <dbReference type="Rhea" id="RHEA-COMP:11604"/>
        <dbReference type="ChEBI" id="CHEBI:15378"/>
        <dbReference type="ChEBI" id="CHEBI:29999"/>
        <dbReference type="ChEBI" id="CHEBI:30616"/>
        <dbReference type="ChEBI" id="CHEBI:83421"/>
        <dbReference type="ChEBI" id="CHEBI:456216"/>
        <dbReference type="EC" id="2.7.11.1"/>
    </reaction>
</comment>
<dbReference type="SUPFAM" id="SSF56112">
    <property type="entry name" value="Protein kinase-like (PK-like)"/>
    <property type="match status" value="1"/>
</dbReference>
<evidence type="ECO:0000256" key="2">
    <source>
        <dbReference type="ARBA" id="ARBA00012513"/>
    </source>
</evidence>
<dbReference type="GO" id="GO:0005524">
    <property type="term" value="F:ATP binding"/>
    <property type="evidence" value="ECO:0007669"/>
    <property type="project" value="UniProtKB-KW"/>
</dbReference>